<dbReference type="AlphaFoldDB" id="A0A139AP77"/>
<gene>
    <name evidence="2" type="ORF">M427DRAFT_212519</name>
</gene>
<protein>
    <recommendedName>
        <fullName evidence="4">NAD(P)-binding domain-containing protein</fullName>
    </recommendedName>
</protein>
<evidence type="ECO:0000313" key="3">
    <source>
        <dbReference type="Proteomes" id="UP000070544"/>
    </source>
</evidence>
<dbReference type="SUPFAM" id="SSF51735">
    <property type="entry name" value="NAD(P)-binding Rossmann-fold domains"/>
    <property type="match status" value="1"/>
</dbReference>
<sequence length="383" mass="40596">MDASRPPTLFVAGSTSHTGLALLHWLHSAEALAFANAHQAPIQTSSAASSTTGARPLPNLSGLSGLSKLVGTAGPAAATAVLSTTNVTVTATSAKEASDATATPSVPVAEKGLPLRIIAGYNQVSKAHVLQNLKLVEKAVHIDYDHPDTIDDAFHRLGPIDYLFIVPVQSNSRVQYLSTLLDAALRHRRVRYLVLLSTLPSRRPSGTSSISQTTPEFLFQKESRELERLVGRAAIPYTVLRCAPFHHSLVPLVERAVRDACADSGLGIGAVKLPVRDGAFAPLDVRDMAVVAGKLFLEYPSIHMNKALELTGPDLLSGVQLVSQISTGMSHPVRFAAIPLADFAKVLFATGIALELYQPGSQRLDGPARDSSSRILCGDATAL</sequence>
<organism evidence="2 3">
    <name type="scientific">Gonapodya prolifera (strain JEL478)</name>
    <name type="common">Monoblepharis prolifera</name>
    <dbReference type="NCBI Taxonomy" id="1344416"/>
    <lineage>
        <taxon>Eukaryota</taxon>
        <taxon>Fungi</taxon>
        <taxon>Fungi incertae sedis</taxon>
        <taxon>Chytridiomycota</taxon>
        <taxon>Chytridiomycota incertae sedis</taxon>
        <taxon>Monoblepharidomycetes</taxon>
        <taxon>Monoblepharidales</taxon>
        <taxon>Gonapodyaceae</taxon>
        <taxon>Gonapodya</taxon>
    </lineage>
</organism>
<evidence type="ECO:0008006" key="4">
    <source>
        <dbReference type="Google" id="ProtNLM"/>
    </source>
</evidence>
<accession>A0A139AP77</accession>
<dbReference type="Proteomes" id="UP000070544">
    <property type="component" value="Unassembled WGS sequence"/>
</dbReference>
<dbReference type="InterPro" id="IPR036291">
    <property type="entry name" value="NAD(P)-bd_dom_sf"/>
</dbReference>
<proteinExistence type="predicted"/>
<evidence type="ECO:0000256" key="1">
    <source>
        <dbReference type="ARBA" id="ARBA00022857"/>
    </source>
</evidence>
<dbReference type="EMBL" id="KQ965742">
    <property type="protein sequence ID" value="KXS18528.1"/>
    <property type="molecule type" value="Genomic_DNA"/>
</dbReference>
<keyword evidence="1" id="KW-0521">NADP</keyword>
<name>A0A139AP77_GONPJ</name>
<reference evidence="2 3" key="1">
    <citation type="journal article" date="2015" name="Genome Biol. Evol.">
        <title>Phylogenomic analyses indicate that early fungi evolved digesting cell walls of algal ancestors of land plants.</title>
        <authorList>
            <person name="Chang Y."/>
            <person name="Wang S."/>
            <person name="Sekimoto S."/>
            <person name="Aerts A.L."/>
            <person name="Choi C."/>
            <person name="Clum A."/>
            <person name="LaButti K.M."/>
            <person name="Lindquist E.A."/>
            <person name="Yee Ngan C."/>
            <person name="Ohm R.A."/>
            <person name="Salamov A.A."/>
            <person name="Grigoriev I.V."/>
            <person name="Spatafora J.W."/>
            <person name="Berbee M.L."/>
        </authorList>
    </citation>
    <scope>NUCLEOTIDE SEQUENCE [LARGE SCALE GENOMIC DNA]</scope>
    <source>
        <strain evidence="2 3">JEL478</strain>
    </source>
</reference>
<dbReference type="Gene3D" id="3.40.50.720">
    <property type="entry name" value="NAD(P)-binding Rossmann-like Domain"/>
    <property type="match status" value="1"/>
</dbReference>
<dbReference type="STRING" id="1344416.A0A139AP77"/>
<evidence type="ECO:0000313" key="2">
    <source>
        <dbReference type="EMBL" id="KXS18528.1"/>
    </source>
</evidence>
<dbReference type="PANTHER" id="PTHR42748">
    <property type="entry name" value="NITROGEN METABOLITE REPRESSION PROTEIN NMRA FAMILY MEMBER"/>
    <property type="match status" value="1"/>
</dbReference>
<dbReference type="Gene3D" id="3.90.25.10">
    <property type="entry name" value="UDP-galactose 4-epimerase, domain 1"/>
    <property type="match status" value="1"/>
</dbReference>
<dbReference type="OrthoDB" id="10254221at2759"/>
<dbReference type="InterPro" id="IPR051164">
    <property type="entry name" value="NmrA-like_oxidored"/>
</dbReference>
<dbReference type="PANTHER" id="PTHR42748:SF7">
    <property type="entry name" value="NMRA LIKE REDOX SENSOR 1-RELATED"/>
    <property type="match status" value="1"/>
</dbReference>
<keyword evidence="3" id="KW-1185">Reference proteome</keyword>